<dbReference type="KEGG" id="spph:KFK14_13290"/>
<evidence type="ECO:0000256" key="9">
    <source>
        <dbReference type="ARBA" id="ARBA00023014"/>
    </source>
</evidence>
<dbReference type="Proteomes" id="UP000681425">
    <property type="component" value="Chromosome"/>
</dbReference>
<keyword evidence="5" id="KW-0808">Transferase</keyword>
<dbReference type="SUPFAM" id="SSF53383">
    <property type="entry name" value="PLP-dependent transferases"/>
    <property type="match status" value="1"/>
</dbReference>
<comment type="function">
    <text evidence="2">Catalyzes the removal of elemental sulfur atoms from cysteine to produce alanine. Seems to participate in the biosynthesis of the nitrogenase metalloclusters by providing the inorganic sulfur required for the Fe-S core formation.</text>
</comment>
<dbReference type="PANTHER" id="PTHR11601:SF34">
    <property type="entry name" value="CYSTEINE DESULFURASE"/>
    <property type="match status" value="1"/>
</dbReference>
<dbReference type="Pfam" id="PF00266">
    <property type="entry name" value="Aminotran_5"/>
    <property type="match status" value="1"/>
</dbReference>
<keyword evidence="12" id="KW-0032">Aminotransferase</keyword>
<keyword evidence="9" id="KW-0411">Iron-sulfur</keyword>
<dbReference type="InterPro" id="IPR016454">
    <property type="entry name" value="Cysteine_dSase"/>
</dbReference>
<protein>
    <recommendedName>
        <fullName evidence="4">Cysteine desulfurase</fullName>
    </recommendedName>
</protein>
<dbReference type="GO" id="GO:0008483">
    <property type="term" value="F:transaminase activity"/>
    <property type="evidence" value="ECO:0007669"/>
    <property type="project" value="UniProtKB-KW"/>
</dbReference>
<dbReference type="PANTHER" id="PTHR11601">
    <property type="entry name" value="CYSTEINE DESULFURYLASE FAMILY MEMBER"/>
    <property type="match status" value="1"/>
</dbReference>
<evidence type="ECO:0000256" key="1">
    <source>
        <dbReference type="ARBA" id="ARBA00001933"/>
    </source>
</evidence>
<dbReference type="InterPro" id="IPR015422">
    <property type="entry name" value="PyrdxlP-dep_Trfase_small"/>
</dbReference>
<dbReference type="InterPro" id="IPR015424">
    <property type="entry name" value="PyrdxlP-dep_Trfase"/>
</dbReference>
<organism evidence="12 13">
    <name type="scientific">Sphingobium phenoxybenzoativorans</name>
    <dbReference type="NCBI Taxonomy" id="1592790"/>
    <lineage>
        <taxon>Bacteria</taxon>
        <taxon>Pseudomonadati</taxon>
        <taxon>Pseudomonadota</taxon>
        <taxon>Alphaproteobacteria</taxon>
        <taxon>Sphingomonadales</taxon>
        <taxon>Sphingomonadaceae</taxon>
        <taxon>Sphingobium</taxon>
    </lineage>
</organism>
<evidence type="ECO:0000256" key="4">
    <source>
        <dbReference type="ARBA" id="ARBA00013558"/>
    </source>
</evidence>
<evidence type="ECO:0000259" key="11">
    <source>
        <dbReference type="Pfam" id="PF00266"/>
    </source>
</evidence>
<accession>A0A975K5Z5</accession>
<evidence type="ECO:0000256" key="10">
    <source>
        <dbReference type="ARBA" id="ARBA00050776"/>
    </source>
</evidence>
<gene>
    <name evidence="12" type="ORF">KFK14_13290</name>
</gene>
<evidence type="ECO:0000256" key="6">
    <source>
        <dbReference type="ARBA" id="ARBA00022723"/>
    </source>
</evidence>
<dbReference type="GO" id="GO:0051536">
    <property type="term" value="F:iron-sulfur cluster binding"/>
    <property type="evidence" value="ECO:0007669"/>
    <property type="project" value="UniProtKB-KW"/>
</dbReference>
<sequence>MDDRLYLDHAATTPVSKAAITAMSDAFGRWANPSSPHADGRAARAALEDARKRICAALDWDGGMIFTSGASEAIAIALGRSKAERILTSPIEHDAVLRVTPGRERLALDGRGKPLLPEQDMAGALVAIQHVNNETGVILPLERIAAAVRTAGGYLFADCAQSAGKLPLPDADMIAISAHKFGGPPGIGALLIRNLARIHPSGGQEQGYRAGTENLPAALAMAAALEEPFEWMEDAADLRQTLDAAIVEAGGEVVAAASPRIATIASYRMPGVSARAQLIQFDMAGISVSAGSACSSGTLKASHVLTAMGWDEAAAGEVIRVSFGPSTGAADIARFMDAWRKIAGSAPR</sequence>
<name>A0A975K5Z5_9SPHN</name>
<evidence type="ECO:0000313" key="13">
    <source>
        <dbReference type="Proteomes" id="UP000681425"/>
    </source>
</evidence>
<dbReference type="InterPro" id="IPR015421">
    <property type="entry name" value="PyrdxlP-dep_Trfase_major"/>
</dbReference>
<keyword evidence="6" id="KW-0479">Metal-binding</keyword>
<keyword evidence="8" id="KW-0408">Iron</keyword>
<dbReference type="InterPro" id="IPR000192">
    <property type="entry name" value="Aminotrans_V_dom"/>
</dbReference>
<comment type="similarity">
    <text evidence="3">Belongs to the class-V pyridoxal-phosphate-dependent aminotransferase family. NifS/IscS subfamily.</text>
</comment>
<keyword evidence="13" id="KW-1185">Reference proteome</keyword>
<dbReference type="Gene3D" id="3.40.640.10">
    <property type="entry name" value="Type I PLP-dependent aspartate aminotransferase-like (Major domain)"/>
    <property type="match status" value="1"/>
</dbReference>
<evidence type="ECO:0000256" key="2">
    <source>
        <dbReference type="ARBA" id="ARBA00003120"/>
    </source>
</evidence>
<dbReference type="AlphaFoldDB" id="A0A975K5Z5"/>
<dbReference type="GO" id="GO:0031071">
    <property type="term" value="F:cysteine desulfurase activity"/>
    <property type="evidence" value="ECO:0007669"/>
    <property type="project" value="UniProtKB-EC"/>
</dbReference>
<dbReference type="PIRSF" id="PIRSF005572">
    <property type="entry name" value="NifS"/>
    <property type="match status" value="1"/>
</dbReference>
<dbReference type="Gene3D" id="3.90.1150.10">
    <property type="entry name" value="Aspartate Aminotransferase, domain 1"/>
    <property type="match status" value="1"/>
</dbReference>
<reference evidence="12" key="1">
    <citation type="submission" date="2021-04" db="EMBL/GenBank/DDBJ databases">
        <title>Isolation of p-tert-butylphenol degrading bacteria Sphingobium phenoxybenzoativorans Tas13 from active sludge.</title>
        <authorList>
            <person name="Li Y."/>
        </authorList>
    </citation>
    <scope>NUCLEOTIDE SEQUENCE</scope>
    <source>
        <strain evidence="12">Tas13</strain>
    </source>
</reference>
<dbReference type="GO" id="GO:0046872">
    <property type="term" value="F:metal ion binding"/>
    <property type="evidence" value="ECO:0007669"/>
    <property type="project" value="UniProtKB-KW"/>
</dbReference>
<comment type="cofactor">
    <cofactor evidence="1">
        <name>pyridoxal 5'-phosphate</name>
        <dbReference type="ChEBI" id="CHEBI:597326"/>
    </cofactor>
</comment>
<comment type="catalytic activity">
    <reaction evidence="10">
        <text>(sulfur carrier)-H + L-cysteine = (sulfur carrier)-SH + L-alanine</text>
        <dbReference type="Rhea" id="RHEA:43892"/>
        <dbReference type="Rhea" id="RHEA-COMP:14737"/>
        <dbReference type="Rhea" id="RHEA-COMP:14739"/>
        <dbReference type="ChEBI" id="CHEBI:29917"/>
        <dbReference type="ChEBI" id="CHEBI:35235"/>
        <dbReference type="ChEBI" id="CHEBI:57972"/>
        <dbReference type="ChEBI" id="CHEBI:64428"/>
        <dbReference type="EC" id="2.8.1.7"/>
    </reaction>
</comment>
<dbReference type="RefSeq" id="WP_212608008.1">
    <property type="nucleotide sequence ID" value="NZ_CP073910.1"/>
</dbReference>
<evidence type="ECO:0000256" key="3">
    <source>
        <dbReference type="ARBA" id="ARBA00006490"/>
    </source>
</evidence>
<evidence type="ECO:0000256" key="5">
    <source>
        <dbReference type="ARBA" id="ARBA00022679"/>
    </source>
</evidence>
<evidence type="ECO:0000256" key="8">
    <source>
        <dbReference type="ARBA" id="ARBA00023004"/>
    </source>
</evidence>
<feature type="domain" description="Aminotransferase class V" evidence="11">
    <location>
        <begin position="6"/>
        <end position="335"/>
    </location>
</feature>
<dbReference type="Gene3D" id="1.10.260.50">
    <property type="match status" value="1"/>
</dbReference>
<keyword evidence="7" id="KW-0663">Pyridoxal phosphate</keyword>
<evidence type="ECO:0000256" key="7">
    <source>
        <dbReference type="ARBA" id="ARBA00022898"/>
    </source>
</evidence>
<evidence type="ECO:0000313" key="12">
    <source>
        <dbReference type="EMBL" id="QUT04117.1"/>
    </source>
</evidence>
<proteinExistence type="inferred from homology"/>
<dbReference type="EMBL" id="CP073910">
    <property type="protein sequence ID" value="QUT04117.1"/>
    <property type="molecule type" value="Genomic_DNA"/>
</dbReference>